<evidence type="ECO:0000256" key="2">
    <source>
        <dbReference type="ARBA" id="ARBA00023015"/>
    </source>
</evidence>
<comment type="caution">
    <text evidence="8">The sequence shown here is derived from an EMBL/GenBank/DDBJ whole genome shotgun (WGS) entry which is preliminary data.</text>
</comment>
<accession>A0A8J5G3H2</accession>
<name>A0A8J5G3H2_ZINOF</name>
<dbReference type="EMBL" id="JACMSC010000012">
    <property type="protein sequence ID" value="KAG6497677.1"/>
    <property type="molecule type" value="Genomic_DNA"/>
</dbReference>
<dbReference type="PROSITE" id="PS51369">
    <property type="entry name" value="TCP"/>
    <property type="match status" value="1"/>
</dbReference>
<feature type="compositionally biased region" description="Basic and acidic residues" evidence="6">
    <location>
        <begin position="133"/>
        <end position="147"/>
    </location>
</feature>
<dbReference type="PANTHER" id="PTHR31072:SF273">
    <property type="entry name" value="TRANSCRIPTION FACTOR TCP4"/>
    <property type="match status" value="1"/>
</dbReference>
<reference evidence="8 9" key="1">
    <citation type="submission" date="2020-08" db="EMBL/GenBank/DDBJ databases">
        <title>Plant Genome Project.</title>
        <authorList>
            <person name="Zhang R.-G."/>
        </authorList>
    </citation>
    <scope>NUCLEOTIDE SEQUENCE [LARGE SCALE GENOMIC DNA]</scope>
    <source>
        <tissue evidence="8">Rhizome</tissue>
    </source>
</reference>
<keyword evidence="9" id="KW-1185">Reference proteome</keyword>
<feature type="compositionally biased region" description="Low complexity" evidence="6">
    <location>
        <begin position="641"/>
        <end position="650"/>
    </location>
</feature>
<organism evidence="8 9">
    <name type="scientific">Zingiber officinale</name>
    <name type="common">Ginger</name>
    <name type="synonym">Amomum zingiber</name>
    <dbReference type="NCBI Taxonomy" id="94328"/>
    <lineage>
        <taxon>Eukaryota</taxon>
        <taxon>Viridiplantae</taxon>
        <taxon>Streptophyta</taxon>
        <taxon>Embryophyta</taxon>
        <taxon>Tracheophyta</taxon>
        <taxon>Spermatophyta</taxon>
        <taxon>Magnoliopsida</taxon>
        <taxon>Liliopsida</taxon>
        <taxon>Zingiberales</taxon>
        <taxon>Zingiberaceae</taxon>
        <taxon>Zingiber</taxon>
    </lineage>
</organism>
<proteinExistence type="predicted"/>
<evidence type="ECO:0000256" key="6">
    <source>
        <dbReference type="SAM" id="MobiDB-lite"/>
    </source>
</evidence>
<feature type="compositionally biased region" description="Low complexity" evidence="6">
    <location>
        <begin position="243"/>
        <end position="252"/>
    </location>
</feature>
<feature type="region of interest" description="Disordered" evidence="6">
    <location>
        <begin position="360"/>
        <end position="384"/>
    </location>
</feature>
<keyword evidence="3" id="KW-0238">DNA-binding</keyword>
<feature type="region of interest" description="Disordered" evidence="6">
    <location>
        <begin position="232"/>
        <end position="262"/>
    </location>
</feature>
<comment type="subcellular location">
    <subcellularLocation>
        <location evidence="1">Nucleus</location>
    </subcellularLocation>
</comment>
<evidence type="ECO:0000256" key="1">
    <source>
        <dbReference type="ARBA" id="ARBA00004123"/>
    </source>
</evidence>
<dbReference type="PANTHER" id="PTHR31072">
    <property type="entry name" value="TRANSCRIPTION FACTOR TCP4-RELATED"/>
    <property type="match status" value="1"/>
</dbReference>
<sequence length="650" mass="70212">MYRSRFDPVYLEGQRLTLTIMHPSWIDGPRLEAFHFIIISAKRHPCLPCTLRCWVLQCEDRDEISTKIPFLCCVLLKRRRLVFGDGIVGLGWPKLVEEAGGRGERASSTPGAISFAVAGEVVLDSWRDRGKLEQDGRKKERDLDPRRALYLPIPAEEKESERGGGGGGGGESREGREEEEQSFQLHQLQTSNQSSSFFSASVTASSSKYARQLPERMGEGHGLGGYGQLLSFVHHQQPPPPQQQQQQQAAAQTRSRYGGRGKGSAAVGEIVEVQGGHIVRATGRKDRHSKVCTAKGPRDRRVRLSAHTAIQFYDVQDRLGYDRPSKAVDWLIQNAKAAIDELAELPPWSPTATVAAAAAARPSRLPPPPSDRLPASDHSVDGSSKKQIVAVDTVGAATAFNFDSGGTCGRVNASTSFLPPSMDTDSIADTIKSFFPLAATPAATSPSSTPSIRFQSYSPDLPSRADNQVKDLRLSLQSFQDPIFHNPEPVHQHHGQFRQSPAPPIHFPATAQLAYDASVGWVAEQSQRIVPWNVVDPAAGGGGGGYVLSFPPPQAVPLHSMLGQSHAFSQRGPLQSSNAPVARAWASPADITIADNGMQSPFYPSTSSIGFASSVGFSGFRIPARFQGEEEHDGVNDKPPSAASASASRN</sequence>
<evidence type="ECO:0000259" key="7">
    <source>
        <dbReference type="PROSITE" id="PS51369"/>
    </source>
</evidence>
<feature type="compositionally biased region" description="Basic and acidic residues" evidence="6">
    <location>
        <begin position="374"/>
        <end position="384"/>
    </location>
</feature>
<evidence type="ECO:0000313" key="8">
    <source>
        <dbReference type="EMBL" id="KAG6497677.1"/>
    </source>
</evidence>
<keyword evidence="2" id="KW-0805">Transcription regulation</keyword>
<dbReference type="GO" id="GO:0043565">
    <property type="term" value="F:sequence-specific DNA binding"/>
    <property type="evidence" value="ECO:0007669"/>
    <property type="project" value="TreeGrafter"/>
</dbReference>
<feature type="compositionally biased region" description="Basic and acidic residues" evidence="6">
    <location>
        <begin position="627"/>
        <end position="636"/>
    </location>
</feature>
<feature type="region of interest" description="Disordered" evidence="6">
    <location>
        <begin position="133"/>
        <end position="199"/>
    </location>
</feature>
<keyword evidence="5" id="KW-0539">Nucleus</keyword>
<dbReference type="InterPro" id="IPR005333">
    <property type="entry name" value="Transcription_factor_TCP"/>
</dbReference>
<evidence type="ECO:0000256" key="3">
    <source>
        <dbReference type="ARBA" id="ARBA00023125"/>
    </source>
</evidence>
<protein>
    <recommendedName>
        <fullName evidence="7">TCP domain-containing protein</fullName>
    </recommendedName>
</protein>
<feature type="domain" description="TCP" evidence="7">
    <location>
        <begin position="284"/>
        <end position="342"/>
    </location>
</feature>
<dbReference type="InterPro" id="IPR017887">
    <property type="entry name" value="TF_TCP_subgr"/>
</dbReference>
<dbReference type="GO" id="GO:0005634">
    <property type="term" value="C:nucleus"/>
    <property type="evidence" value="ECO:0007669"/>
    <property type="project" value="UniProtKB-SubCell"/>
</dbReference>
<feature type="compositionally biased region" description="Low complexity" evidence="6">
    <location>
        <begin position="189"/>
        <end position="199"/>
    </location>
</feature>
<dbReference type="Pfam" id="PF03634">
    <property type="entry name" value="TCP"/>
    <property type="match status" value="1"/>
</dbReference>
<keyword evidence="4" id="KW-0804">Transcription</keyword>
<evidence type="ECO:0000256" key="5">
    <source>
        <dbReference type="ARBA" id="ARBA00023242"/>
    </source>
</evidence>
<evidence type="ECO:0000256" key="4">
    <source>
        <dbReference type="ARBA" id="ARBA00023163"/>
    </source>
</evidence>
<feature type="region of interest" description="Disordered" evidence="6">
    <location>
        <begin position="625"/>
        <end position="650"/>
    </location>
</feature>
<gene>
    <name evidence="8" type="ORF">ZIOFF_045581</name>
</gene>
<dbReference type="GO" id="GO:0003700">
    <property type="term" value="F:DNA-binding transcription factor activity"/>
    <property type="evidence" value="ECO:0007669"/>
    <property type="project" value="InterPro"/>
</dbReference>
<dbReference type="Proteomes" id="UP000734854">
    <property type="component" value="Unassembled WGS sequence"/>
</dbReference>
<evidence type="ECO:0000313" key="9">
    <source>
        <dbReference type="Proteomes" id="UP000734854"/>
    </source>
</evidence>
<dbReference type="AlphaFoldDB" id="A0A8J5G3H2"/>